<dbReference type="SUPFAM" id="SSF53474">
    <property type="entry name" value="alpha/beta-Hydrolases"/>
    <property type="match status" value="1"/>
</dbReference>
<dbReference type="CDD" id="cd00741">
    <property type="entry name" value="Lipase"/>
    <property type="match status" value="1"/>
</dbReference>
<name>A0AAD1YXL1_9LAMI</name>
<dbReference type="GO" id="GO:0004806">
    <property type="term" value="F:triacylglycerol lipase activity"/>
    <property type="evidence" value="ECO:0007669"/>
    <property type="project" value="InterPro"/>
</dbReference>
<organism evidence="3 4">
    <name type="scientific">Fraxinus pennsylvanica</name>
    <dbReference type="NCBI Taxonomy" id="56036"/>
    <lineage>
        <taxon>Eukaryota</taxon>
        <taxon>Viridiplantae</taxon>
        <taxon>Streptophyta</taxon>
        <taxon>Embryophyta</taxon>
        <taxon>Tracheophyta</taxon>
        <taxon>Spermatophyta</taxon>
        <taxon>Magnoliopsida</taxon>
        <taxon>eudicotyledons</taxon>
        <taxon>Gunneridae</taxon>
        <taxon>Pentapetalae</taxon>
        <taxon>asterids</taxon>
        <taxon>lamiids</taxon>
        <taxon>Lamiales</taxon>
        <taxon>Oleaceae</taxon>
        <taxon>Oleeae</taxon>
        <taxon>Fraxinus</taxon>
    </lineage>
</organism>
<dbReference type="InterPro" id="IPR044819">
    <property type="entry name" value="OBL-like"/>
</dbReference>
<dbReference type="PANTHER" id="PTHR46086:SF17">
    <property type="entry name" value="ALPHA_BETA-HYDROLASES SUPERFAMILY PROTEIN"/>
    <property type="match status" value="1"/>
</dbReference>
<sequence>MEVRLDTGAYSTITKELKRHFVTNNRTRFIVTGHSLGGGACNSVPCGFGTAQGVLKRLEGVFTFGQPKVGERKSGRFMDEQLERYGVKYYSHDIVPPLPRLLRETWVRTNKRSGQLPGPSGTSVEERERERVGERVRVLKILNRFERKSA</sequence>
<evidence type="ECO:0000256" key="1">
    <source>
        <dbReference type="ARBA" id="ARBA00022801"/>
    </source>
</evidence>
<evidence type="ECO:0000259" key="2">
    <source>
        <dbReference type="Pfam" id="PF01764"/>
    </source>
</evidence>
<dbReference type="AlphaFoldDB" id="A0AAD1YXL1"/>
<dbReference type="Gene3D" id="3.40.50.1820">
    <property type="entry name" value="alpha/beta hydrolase"/>
    <property type="match status" value="1"/>
</dbReference>
<dbReference type="PANTHER" id="PTHR46086">
    <property type="entry name" value="ALPHA/BETA-HYDROLASES SUPERFAMILY PROTEIN"/>
    <property type="match status" value="1"/>
</dbReference>
<gene>
    <name evidence="3" type="ORF">FPE_LOCUS6239</name>
</gene>
<dbReference type="Pfam" id="PF01764">
    <property type="entry name" value="Lipase_3"/>
    <property type="match status" value="1"/>
</dbReference>
<proteinExistence type="predicted"/>
<accession>A0AAD1YXL1</accession>
<protein>
    <recommendedName>
        <fullName evidence="2">Fungal lipase-type domain-containing protein</fullName>
    </recommendedName>
</protein>
<dbReference type="EMBL" id="OU503038">
    <property type="protein sequence ID" value="CAI9758809.1"/>
    <property type="molecule type" value="Genomic_DNA"/>
</dbReference>
<dbReference type="InterPro" id="IPR002921">
    <property type="entry name" value="Fungal_lipase-type"/>
</dbReference>
<keyword evidence="4" id="KW-1185">Reference proteome</keyword>
<dbReference type="GO" id="GO:0006629">
    <property type="term" value="P:lipid metabolic process"/>
    <property type="evidence" value="ECO:0007669"/>
    <property type="project" value="InterPro"/>
</dbReference>
<evidence type="ECO:0000313" key="3">
    <source>
        <dbReference type="EMBL" id="CAI9758809.1"/>
    </source>
</evidence>
<dbReference type="InterPro" id="IPR029058">
    <property type="entry name" value="AB_hydrolase_fold"/>
</dbReference>
<evidence type="ECO:0000313" key="4">
    <source>
        <dbReference type="Proteomes" id="UP000834106"/>
    </source>
</evidence>
<feature type="domain" description="Fungal lipase-type" evidence="2">
    <location>
        <begin position="8"/>
        <end position="100"/>
    </location>
</feature>
<reference evidence="3" key="1">
    <citation type="submission" date="2023-05" db="EMBL/GenBank/DDBJ databases">
        <authorList>
            <person name="Huff M."/>
        </authorList>
    </citation>
    <scope>NUCLEOTIDE SEQUENCE</scope>
</reference>
<dbReference type="Proteomes" id="UP000834106">
    <property type="component" value="Chromosome 3"/>
</dbReference>
<keyword evidence="1" id="KW-0378">Hydrolase</keyword>